<gene>
    <name evidence="2" type="ORF">SAMN02745824_3362</name>
</gene>
<dbReference type="STRING" id="1123272.SAMN02745824_3362"/>
<dbReference type="InterPro" id="IPR006530">
    <property type="entry name" value="YD"/>
</dbReference>
<feature type="signal peptide" evidence="1">
    <location>
        <begin position="1"/>
        <end position="26"/>
    </location>
</feature>
<dbReference type="Proteomes" id="UP000185192">
    <property type="component" value="Unassembled WGS sequence"/>
</dbReference>
<organism evidence="2 3">
    <name type="scientific">Parasphingorhabdus marina DSM 22363</name>
    <dbReference type="NCBI Taxonomy" id="1123272"/>
    <lineage>
        <taxon>Bacteria</taxon>
        <taxon>Pseudomonadati</taxon>
        <taxon>Pseudomonadota</taxon>
        <taxon>Alphaproteobacteria</taxon>
        <taxon>Sphingomonadales</taxon>
        <taxon>Sphingomonadaceae</taxon>
        <taxon>Parasphingorhabdus</taxon>
    </lineage>
</organism>
<dbReference type="InterPro" id="IPR031325">
    <property type="entry name" value="RHS_repeat"/>
</dbReference>
<sequence length="98" mass="10137">MKPFCKYSLAALLPASLLLASGPALSQATTTYEYDALGRLTGTSTTGGTNDGLATDYEYDPAGNRSRVVVTGSSNDPPGTTKIIVLPINGFLVIPVSN</sequence>
<name>A0A1N6HMH3_9SPHN</name>
<dbReference type="RefSeq" id="WP_159437129.1">
    <property type="nucleotide sequence ID" value="NZ_FSQW01000002.1"/>
</dbReference>
<keyword evidence="3" id="KW-1185">Reference proteome</keyword>
<feature type="chain" id="PRO_5012184557" evidence="1">
    <location>
        <begin position="27"/>
        <end position="98"/>
    </location>
</feature>
<protein>
    <submittedName>
        <fullName evidence="2">YD repeat-containing protein</fullName>
    </submittedName>
</protein>
<evidence type="ECO:0000256" key="1">
    <source>
        <dbReference type="SAM" id="SignalP"/>
    </source>
</evidence>
<evidence type="ECO:0000313" key="3">
    <source>
        <dbReference type="Proteomes" id="UP000185192"/>
    </source>
</evidence>
<reference evidence="3" key="1">
    <citation type="submission" date="2016-11" db="EMBL/GenBank/DDBJ databases">
        <authorList>
            <person name="Varghese N."/>
            <person name="Submissions S."/>
        </authorList>
    </citation>
    <scope>NUCLEOTIDE SEQUENCE [LARGE SCALE GENOMIC DNA]</scope>
    <source>
        <strain evidence="3">DSM 22363</strain>
    </source>
</reference>
<dbReference type="EMBL" id="FSQW01000002">
    <property type="protein sequence ID" value="SIO20971.1"/>
    <property type="molecule type" value="Genomic_DNA"/>
</dbReference>
<proteinExistence type="predicted"/>
<dbReference type="AlphaFoldDB" id="A0A1N6HMH3"/>
<accession>A0A1N6HMH3</accession>
<dbReference type="Pfam" id="PF05593">
    <property type="entry name" value="RHS_repeat"/>
    <property type="match status" value="1"/>
</dbReference>
<dbReference type="Gene3D" id="2.180.10.10">
    <property type="entry name" value="RHS repeat-associated core"/>
    <property type="match status" value="1"/>
</dbReference>
<evidence type="ECO:0000313" key="2">
    <source>
        <dbReference type="EMBL" id="SIO20971.1"/>
    </source>
</evidence>
<dbReference type="OrthoDB" id="7433002at2"/>
<keyword evidence="1" id="KW-0732">Signal</keyword>
<dbReference type="NCBIfam" id="TIGR01643">
    <property type="entry name" value="YD_repeat_2x"/>
    <property type="match status" value="1"/>
</dbReference>